<proteinExistence type="predicted"/>
<evidence type="ECO:0000313" key="2">
    <source>
        <dbReference type="Proteomes" id="UP000606786"/>
    </source>
</evidence>
<sequence length="77" mass="9215">MPLSVSANGNDHRQWIYELHDKDARFTSVKLIMSVIGQKEENAKKQQQQKLHCVLNVFWQKFSKRRQGLLKWTSMWI</sequence>
<dbReference type="EMBL" id="CAJHJT010000034">
    <property type="protein sequence ID" value="CAD7002998.1"/>
    <property type="molecule type" value="Genomic_DNA"/>
</dbReference>
<comment type="caution">
    <text evidence="1">The sequence shown here is derived from an EMBL/GenBank/DDBJ whole genome shotgun (WGS) entry which is preliminary data.</text>
</comment>
<dbReference type="Proteomes" id="UP000606786">
    <property type="component" value="Unassembled WGS sequence"/>
</dbReference>
<reference evidence="1" key="1">
    <citation type="submission" date="2020-11" db="EMBL/GenBank/DDBJ databases">
        <authorList>
            <person name="Whitehead M."/>
        </authorList>
    </citation>
    <scope>NUCLEOTIDE SEQUENCE</scope>
    <source>
        <strain evidence="1">EGII</strain>
    </source>
</reference>
<name>A0A811UXF2_CERCA</name>
<organism evidence="1 2">
    <name type="scientific">Ceratitis capitata</name>
    <name type="common">Mediterranean fruit fly</name>
    <name type="synonym">Tephritis capitata</name>
    <dbReference type="NCBI Taxonomy" id="7213"/>
    <lineage>
        <taxon>Eukaryota</taxon>
        <taxon>Metazoa</taxon>
        <taxon>Ecdysozoa</taxon>
        <taxon>Arthropoda</taxon>
        <taxon>Hexapoda</taxon>
        <taxon>Insecta</taxon>
        <taxon>Pterygota</taxon>
        <taxon>Neoptera</taxon>
        <taxon>Endopterygota</taxon>
        <taxon>Diptera</taxon>
        <taxon>Brachycera</taxon>
        <taxon>Muscomorpha</taxon>
        <taxon>Tephritoidea</taxon>
        <taxon>Tephritidae</taxon>
        <taxon>Ceratitis</taxon>
        <taxon>Ceratitis</taxon>
    </lineage>
</organism>
<gene>
    <name evidence="1" type="ORF">CCAP1982_LOCUS11461</name>
</gene>
<dbReference type="AlphaFoldDB" id="A0A811UXF2"/>
<keyword evidence="2" id="KW-1185">Reference proteome</keyword>
<evidence type="ECO:0000313" key="1">
    <source>
        <dbReference type="EMBL" id="CAD7002998.1"/>
    </source>
</evidence>
<protein>
    <submittedName>
        <fullName evidence="1">(Mediterranean fruit fly) hypothetical protein</fullName>
    </submittedName>
</protein>
<accession>A0A811UXF2</accession>